<feature type="region of interest" description="Disordered" evidence="2">
    <location>
        <begin position="441"/>
        <end position="477"/>
    </location>
</feature>
<dbReference type="Pfam" id="PF03004">
    <property type="entry name" value="Transposase_24"/>
    <property type="match status" value="1"/>
</dbReference>
<dbReference type="Proteomes" id="UP000004994">
    <property type="component" value="Chromosome 10"/>
</dbReference>
<accession>A0A3Q7II08</accession>
<feature type="region of interest" description="Disordered" evidence="2">
    <location>
        <begin position="123"/>
        <end position="147"/>
    </location>
</feature>
<evidence type="ECO:0000256" key="1">
    <source>
        <dbReference type="SAM" id="Coils"/>
    </source>
</evidence>
<evidence type="ECO:0000313" key="4">
    <source>
        <dbReference type="Proteomes" id="UP000004994"/>
    </source>
</evidence>
<dbReference type="PANTHER" id="PTHR33144">
    <property type="entry name" value="OS10G0409366 PROTEIN-RELATED"/>
    <property type="match status" value="1"/>
</dbReference>
<dbReference type="PANTHER" id="PTHR33144:SF35">
    <property type="entry name" value="TRANSPOSASE, PTTA_EN_SPM, PLANT-RELATED"/>
    <property type="match status" value="1"/>
</dbReference>
<keyword evidence="1" id="KW-0175">Coiled coil</keyword>
<protein>
    <recommendedName>
        <fullName evidence="5">Ubiquitin-like protease family profile domain-containing protein</fullName>
    </recommendedName>
</protein>
<feature type="compositionally biased region" description="Acidic residues" evidence="2">
    <location>
        <begin position="464"/>
        <end position="477"/>
    </location>
</feature>
<dbReference type="AlphaFoldDB" id="A0A3Q7II08"/>
<dbReference type="STRING" id="4081.A0A3Q7II08"/>
<dbReference type="InParanoid" id="A0A3Q7II08"/>
<keyword evidence="4" id="KW-1185">Reference proteome</keyword>
<evidence type="ECO:0000313" key="3">
    <source>
        <dbReference type="EnsemblPlants" id="Solyc10g061845.1.1"/>
    </source>
</evidence>
<dbReference type="EnsemblPlants" id="Solyc10g061845.1.1">
    <property type="protein sequence ID" value="Solyc10g061845.1.1"/>
    <property type="gene ID" value="Solyc10g061845.1"/>
</dbReference>
<feature type="region of interest" description="Disordered" evidence="2">
    <location>
        <begin position="1"/>
        <end position="22"/>
    </location>
</feature>
<sequence>MSQQETSKRTKKAKKKTFAKPGSLSFLENKKRRLLTTNKIIKEIECEKGHLLKLIGAEQSVAPQSEAKRQSVEELPFENHPVEELHVVQPVEELPLVQPVKELSLEQHGKDFPFEDQVQMNSVTPRTNDQPEEQAGDVSTPNKRGRTQMHDVHAQKERKMIILNSQNQPVGLTNDVVIELSSFLGTLARNATLCPFDILDWRSMDTKKDLWDSTKEKYIIPEAAYHWAMVTIRDAWRRHRSDLKLNYYDPYDNGAVRMAKKPCHIPECQFTELLKYWNSEKFKKMSETNAKNRKKLMNPHTAGKKSFALVRNKLEKEKETVSSKDLFVVTRTRNPSCLYKTSNEDTTSKIAEIEEIEKQISINGEYVDAFSSVMGPEHPERLRLYGAGVTKTTLKKKVGNSESTLSETTDVMQQMQERMQKMEKQMEEQKKIHAGLIDPNILAALSTPSPRESTSVQGAKQGDEIEEGDESSSEDLT</sequence>
<feature type="compositionally biased region" description="Polar residues" evidence="2">
    <location>
        <begin position="446"/>
        <end position="458"/>
    </location>
</feature>
<name>A0A3Q7II08_SOLLC</name>
<evidence type="ECO:0008006" key="5">
    <source>
        <dbReference type="Google" id="ProtNLM"/>
    </source>
</evidence>
<reference evidence="3" key="2">
    <citation type="submission" date="2019-01" db="UniProtKB">
        <authorList>
            <consortium name="EnsemblPlants"/>
        </authorList>
    </citation>
    <scope>IDENTIFICATION</scope>
    <source>
        <strain evidence="3">cv. Heinz 1706</strain>
    </source>
</reference>
<dbReference type="InterPro" id="IPR004252">
    <property type="entry name" value="Probable_transposase_24"/>
</dbReference>
<evidence type="ECO:0000256" key="2">
    <source>
        <dbReference type="SAM" id="MobiDB-lite"/>
    </source>
</evidence>
<organism evidence="3">
    <name type="scientific">Solanum lycopersicum</name>
    <name type="common">Tomato</name>
    <name type="synonym">Lycopersicon esculentum</name>
    <dbReference type="NCBI Taxonomy" id="4081"/>
    <lineage>
        <taxon>Eukaryota</taxon>
        <taxon>Viridiplantae</taxon>
        <taxon>Streptophyta</taxon>
        <taxon>Embryophyta</taxon>
        <taxon>Tracheophyta</taxon>
        <taxon>Spermatophyta</taxon>
        <taxon>Magnoliopsida</taxon>
        <taxon>eudicotyledons</taxon>
        <taxon>Gunneridae</taxon>
        <taxon>Pentapetalae</taxon>
        <taxon>asterids</taxon>
        <taxon>lamiids</taxon>
        <taxon>Solanales</taxon>
        <taxon>Solanaceae</taxon>
        <taxon>Solanoideae</taxon>
        <taxon>Solaneae</taxon>
        <taxon>Solanum</taxon>
        <taxon>Solanum subgen. Lycopersicon</taxon>
    </lineage>
</organism>
<dbReference type="PaxDb" id="4081-Solyc10g061850.1.1"/>
<reference evidence="3" key="1">
    <citation type="journal article" date="2012" name="Nature">
        <title>The tomato genome sequence provides insights into fleshy fruit evolution.</title>
        <authorList>
            <consortium name="Tomato Genome Consortium"/>
        </authorList>
    </citation>
    <scope>NUCLEOTIDE SEQUENCE [LARGE SCALE GENOMIC DNA]</scope>
    <source>
        <strain evidence="3">cv. Heinz 1706</strain>
    </source>
</reference>
<proteinExistence type="predicted"/>
<feature type="coiled-coil region" evidence="1">
    <location>
        <begin position="405"/>
        <end position="432"/>
    </location>
</feature>
<dbReference type="OMA" id="KYWATES"/>
<feature type="compositionally biased region" description="Basic residues" evidence="2">
    <location>
        <begin position="9"/>
        <end position="18"/>
    </location>
</feature>
<dbReference type="Gramene" id="Solyc10g061845.1.1">
    <property type="protein sequence ID" value="Solyc10g061845.1.1"/>
    <property type="gene ID" value="Solyc10g061845.1"/>
</dbReference>